<name>A0A8H4AGP1_GIGMA</name>
<evidence type="ECO:0000313" key="3">
    <source>
        <dbReference type="Proteomes" id="UP000439903"/>
    </source>
</evidence>
<feature type="compositionally biased region" description="Basic and acidic residues" evidence="1">
    <location>
        <begin position="60"/>
        <end position="106"/>
    </location>
</feature>
<evidence type="ECO:0000313" key="2">
    <source>
        <dbReference type="EMBL" id="KAF0492919.1"/>
    </source>
</evidence>
<comment type="caution">
    <text evidence="2">The sequence shown here is derived from an EMBL/GenBank/DDBJ whole genome shotgun (WGS) entry which is preliminary data.</text>
</comment>
<reference evidence="2 3" key="1">
    <citation type="journal article" date="2019" name="Environ. Microbiol.">
        <title>At the nexus of three kingdoms: the genome of the mycorrhizal fungus Gigaspora margarita provides insights into plant, endobacterial and fungal interactions.</title>
        <authorList>
            <person name="Venice F."/>
            <person name="Ghignone S."/>
            <person name="Salvioli di Fossalunga A."/>
            <person name="Amselem J."/>
            <person name="Novero M."/>
            <person name="Xianan X."/>
            <person name="Sedzielewska Toro K."/>
            <person name="Morin E."/>
            <person name="Lipzen A."/>
            <person name="Grigoriev I.V."/>
            <person name="Henrissat B."/>
            <person name="Martin F.M."/>
            <person name="Bonfante P."/>
        </authorList>
    </citation>
    <scope>NUCLEOTIDE SEQUENCE [LARGE SCALE GENOMIC DNA]</scope>
    <source>
        <strain evidence="2 3">BEG34</strain>
    </source>
</reference>
<protein>
    <submittedName>
        <fullName evidence="2">Uncharacterized protein</fullName>
    </submittedName>
</protein>
<keyword evidence="3" id="KW-1185">Reference proteome</keyword>
<proteinExistence type="predicted"/>
<dbReference type="EMBL" id="WTPW01000632">
    <property type="protein sequence ID" value="KAF0492919.1"/>
    <property type="molecule type" value="Genomic_DNA"/>
</dbReference>
<dbReference type="Proteomes" id="UP000439903">
    <property type="component" value="Unassembled WGS sequence"/>
</dbReference>
<organism evidence="2 3">
    <name type="scientific">Gigaspora margarita</name>
    <dbReference type="NCBI Taxonomy" id="4874"/>
    <lineage>
        <taxon>Eukaryota</taxon>
        <taxon>Fungi</taxon>
        <taxon>Fungi incertae sedis</taxon>
        <taxon>Mucoromycota</taxon>
        <taxon>Glomeromycotina</taxon>
        <taxon>Glomeromycetes</taxon>
        <taxon>Diversisporales</taxon>
        <taxon>Gigasporaceae</taxon>
        <taxon>Gigaspora</taxon>
    </lineage>
</organism>
<dbReference type="AlphaFoldDB" id="A0A8H4AGP1"/>
<evidence type="ECO:0000256" key="1">
    <source>
        <dbReference type="SAM" id="MobiDB-lite"/>
    </source>
</evidence>
<feature type="region of interest" description="Disordered" evidence="1">
    <location>
        <begin position="60"/>
        <end position="107"/>
    </location>
</feature>
<accession>A0A8H4AGP1</accession>
<sequence length="159" mass="18912">MECGTIYVDILEAGLFQYLIYSHRSYKKYNELDKESLNELKEVLKISGLENVVRKVKDNERLEEPEVKDNERLEEPEVKDNERLEEPEVKANETSEEPKVKTKTFEEPEMEEIGKHFRGIRKLLGHSEAPKWEVIYSILEFKYREGIYGKKLKEIKVEF</sequence>
<gene>
    <name evidence="2" type="ORF">F8M41_021517</name>
</gene>